<dbReference type="Pfam" id="PF07331">
    <property type="entry name" value="TctB"/>
    <property type="match status" value="1"/>
</dbReference>
<proteinExistence type="predicted"/>
<evidence type="ECO:0000313" key="4">
    <source>
        <dbReference type="Proteomes" id="UP000065151"/>
    </source>
</evidence>
<feature type="transmembrane region" description="Helical" evidence="1">
    <location>
        <begin position="88"/>
        <end position="118"/>
    </location>
</feature>
<accession>A0A0U3PCG5</accession>
<evidence type="ECO:0000313" key="3">
    <source>
        <dbReference type="EMBL" id="ALV39928.1"/>
    </source>
</evidence>
<keyword evidence="1" id="KW-1133">Transmembrane helix</keyword>
<keyword evidence="1" id="KW-0472">Membrane</keyword>
<protein>
    <recommendedName>
        <fullName evidence="2">DUF1468 domain-containing protein</fullName>
    </recommendedName>
</protein>
<dbReference type="KEGG" id="psul:AU252_01085"/>
<name>A0A0U3PCG5_9MICC</name>
<sequence>MSAQARTTKSRLARKRYPLYAAALVSSLGAVYSAQLGIYDDGKIGPGAWPTAVLVFLAVLLVIQSRLEVIGEEGEGKLDRAGVVRVSAAIGLLALFAVLLVYVGLVTACLVFGTLWMVVFSDRPDQPRGWIRLTVRGFVISVCVAAVIYFVIYRLLGAPIPVESFLAGG</sequence>
<organism evidence="3">
    <name type="scientific">Pseudarthrobacter sulfonivorans</name>
    <dbReference type="NCBI Taxonomy" id="121292"/>
    <lineage>
        <taxon>Bacteria</taxon>
        <taxon>Bacillati</taxon>
        <taxon>Actinomycetota</taxon>
        <taxon>Actinomycetes</taxon>
        <taxon>Micrococcales</taxon>
        <taxon>Micrococcaceae</taxon>
        <taxon>Pseudarthrobacter</taxon>
    </lineage>
</organism>
<dbReference type="InterPro" id="IPR009936">
    <property type="entry name" value="DUF1468"/>
</dbReference>
<gene>
    <name evidence="3" type="ORF">AU252_01085</name>
</gene>
<evidence type="ECO:0000259" key="2">
    <source>
        <dbReference type="Pfam" id="PF07331"/>
    </source>
</evidence>
<feature type="transmembrane region" description="Helical" evidence="1">
    <location>
        <begin position="138"/>
        <end position="156"/>
    </location>
</feature>
<dbReference type="Proteomes" id="UP000065151">
    <property type="component" value="Chromosome"/>
</dbReference>
<feature type="domain" description="DUF1468" evidence="2">
    <location>
        <begin position="25"/>
        <end position="161"/>
    </location>
</feature>
<evidence type="ECO:0000256" key="1">
    <source>
        <dbReference type="SAM" id="Phobius"/>
    </source>
</evidence>
<feature type="transmembrane region" description="Helical" evidence="1">
    <location>
        <begin position="49"/>
        <end position="67"/>
    </location>
</feature>
<dbReference type="AlphaFoldDB" id="A0A0U3PCG5"/>
<dbReference type="EMBL" id="CP013747">
    <property type="protein sequence ID" value="ALV39928.1"/>
    <property type="molecule type" value="Genomic_DNA"/>
</dbReference>
<dbReference type="STRING" id="121292.AU252_01085"/>
<reference evidence="3 4" key="1">
    <citation type="submission" date="2015-12" db="EMBL/GenBank/DDBJ databases">
        <authorList>
            <person name="Shamseldin A."/>
            <person name="Moawad H."/>
            <person name="Abd El-Rahim W.M."/>
            <person name="Sadowsky M.J."/>
        </authorList>
    </citation>
    <scope>NUCLEOTIDE SEQUENCE [LARGE SCALE GENOMIC DNA]</scope>
    <source>
        <strain evidence="3 4">Ar51</strain>
    </source>
</reference>
<keyword evidence="1" id="KW-0812">Transmembrane</keyword>